<evidence type="ECO:0000313" key="5">
    <source>
        <dbReference type="EMBL" id="AKJ27349.1"/>
    </source>
</evidence>
<dbReference type="GO" id="GO:0022857">
    <property type="term" value="F:transmembrane transporter activity"/>
    <property type="evidence" value="ECO:0007669"/>
    <property type="project" value="InterPro"/>
</dbReference>
<dbReference type="AlphaFoldDB" id="A0A0G3BD95"/>
<feature type="transmembrane region" description="Helical" evidence="4">
    <location>
        <begin position="54"/>
        <end position="75"/>
    </location>
</feature>
<feature type="transmembrane region" description="Helical" evidence="4">
    <location>
        <begin position="297"/>
        <end position="315"/>
    </location>
</feature>
<dbReference type="PANTHER" id="PTHR23526">
    <property type="entry name" value="INTEGRAL MEMBRANE TRANSPORT PROTEIN-RELATED"/>
    <property type="match status" value="1"/>
</dbReference>
<dbReference type="InterPro" id="IPR036259">
    <property type="entry name" value="MFS_trans_sf"/>
</dbReference>
<dbReference type="PANTHER" id="PTHR23526:SF2">
    <property type="entry name" value="MAJOR FACILITATOR SUPERFAMILY (MFS) PROFILE DOMAIN-CONTAINING PROTEIN"/>
    <property type="match status" value="1"/>
</dbReference>
<dbReference type="InterPro" id="IPR052528">
    <property type="entry name" value="Sugar_transport-like"/>
</dbReference>
<accession>A0A0G3BD95</accession>
<feature type="transmembrane region" description="Helical" evidence="4">
    <location>
        <begin position="364"/>
        <end position="389"/>
    </location>
</feature>
<keyword evidence="1 4" id="KW-0812">Transmembrane</keyword>
<feature type="transmembrane region" description="Helical" evidence="4">
    <location>
        <begin position="21"/>
        <end position="48"/>
    </location>
</feature>
<dbReference type="STRING" id="413882.AAW51_0658"/>
<evidence type="ECO:0008006" key="7">
    <source>
        <dbReference type="Google" id="ProtNLM"/>
    </source>
</evidence>
<proteinExistence type="predicted"/>
<evidence type="ECO:0000256" key="2">
    <source>
        <dbReference type="ARBA" id="ARBA00022989"/>
    </source>
</evidence>
<dbReference type="SUPFAM" id="SSF103473">
    <property type="entry name" value="MFS general substrate transporter"/>
    <property type="match status" value="1"/>
</dbReference>
<dbReference type="Proteomes" id="UP000035352">
    <property type="component" value="Chromosome"/>
</dbReference>
<reference evidence="5 6" key="1">
    <citation type="submission" date="2015-05" db="EMBL/GenBank/DDBJ databases">
        <authorList>
            <person name="Tang B."/>
            <person name="Yu Y."/>
        </authorList>
    </citation>
    <scope>NUCLEOTIDE SEQUENCE [LARGE SCALE GENOMIC DNA]</scope>
    <source>
        <strain evidence="5 6">DSM 7029</strain>
    </source>
</reference>
<dbReference type="OrthoDB" id="9772882at2"/>
<dbReference type="InterPro" id="IPR011701">
    <property type="entry name" value="MFS"/>
</dbReference>
<feature type="transmembrane region" description="Helical" evidence="4">
    <location>
        <begin position="327"/>
        <end position="352"/>
    </location>
</feature>
<feature type="transmembrane region" description="Helical" evidence="4">
    <location>
        <begin position="235"/>
        <end position="257"/>
    </location>
</feature>
<gene>
    <name evidence="5" type="ORF">AAW51_0658</name>
</gene>
<sequence length="496" mass="52951">MSLRPVEEVSTEQRLAGEKSLVLDASWASVTGAFSSGVILVAFALALGADPLQVGLLAAIPFLAQAAQLPATLLVERFRQRRKIGVVSITSARVLITMMALLPFLPSLHAGLIALIALQVVIALLHAVGACSVNSWLHQLIAPEELGSFFSRRLFWGTTLACVATLAAGYFVEQLPVDNRLHAYALSFVVAGAAGFVSSYFLGRTPEPLMHDAGPAATMRSRMLAPFQDRNFRRLLVFMGGWNVASNLAAPFLAVYLMQQLEYPLTTVTTLWVTSQLANAVTLYLWGRLSDRLSNKAILAVALPVYFGCTLALVFTDAAADKQVQLALMFAIHLAMGVATGGIGLATGNLGLKLAPQGQGTSYLAAIGLVSAFAGGIAPIAAGALAQAFQASELSAVVRFVSPTQAGEVAVVSFAHWEFLFALSAMVGLYVMHALSRIEEGAEVSERVVIQQFALEALRTVNNLSSVGGVLGSLFPFERLTERRKFWRPRPPPWGA</sequence>
<keyword evidence="2 4" id="KW-1133">Transmembrane helix</keyword>
<feature type="transmembrane region" description="Helical" evidence="4">
    <location>
        <begin position="184"/>
        <end position="202"/>
    </location>
</feature>
<dbReference type="RefSeq" id="WP_047193470.1">
    <property type="nucleotide sequence ID" value="NZ_CP011371.1"/>
</dbReference>
<keyword evidence="3 4" id="KW-0472">Membrane</keyword>
<evidence type="ECO:0000313" key="6">
    <source>
        <dbReference type="Proteomes" id="UP000035352"/>
    </source>
</evidence>
<dbReference type="KEGG" id="pbh:AAW51_0658"/>
<organism evidence="5 6">
    <name type="scientific">Caldimonas brevitalea</name>
    <dbReference type="NCBI Taxonomy" id="413882"/>
    <lineage>
        <taxon>Bacteria</taxon>
        <taxon>Pseudomonadati</taxon>
        <taxon>Pseudomonadota</taxon>
        <taxon>Betaproteobacteria</taxon>
        <taxon>Burkholderiales</taxon>
        <taxon>Sphaerotilaceae</taxon>
        <taxon>Caldimonas</taxon>
    </lineage>
</organism>
<dbReference type="Gene3D" id="1.20.1250.20">
    <property type="entry name" value="MFS general substrate transporter like domains"/>
    <property type="match status" value="2"/>
</dbReference>
<feature type="transmembrane region" description="Helical" evidence="4">
    <location>
        <begin position="154"/>
        <end position="172"/>
    </location>
</feature>
<dbReference type="Pfam" id="PF07690">
    <property type="entry name" value="MFS_1"/>
    <property type="match status" value="1"/>
</dbReference>
<feature type="transmembrane region" description="Helical" evidence="4">
    <location>
        <begin position="409"/>
        <end position="431"/>
    </location>
</feature>
<dbReference type="EMBL" id="CP011371">
    <property type="protein sequence ID" value="AKJ27349.1"/>
    <property type="molecule type" value="Genomic_DNA"/>
</dbReference>
<protein>
    <recommendedName>
        <fullName evidence="7">MFS transporter</fullName>
    </recommendedName>
</protein>
<name>A0A0G3BD95_9BURK</name>
<feature type="transmembrane region" description="Helical" evidence="4">
    <location>
        <begin position="84"/>
        <end position="105"/>
    </location>
</feature>
<feature type="transmembrane region" description="Helical" evidence="4">
    <location>
        <begin position="111"/>
        <end position="133"/>
    </location>
</feature>
<evidence type="ECO:0000256" key="3">
    <source>
        <dbReference type="ARBA" id="ARBA00023136"/>
    </source>
</evidence>
<evidence type="ECO:0000256" key="1">
    <source>
        <dbReference type="ARBA" id="ARBA00022692"/>
    </source>
</evidence>
<evidence type="ECO:0000256" key="4">
    <source>
        <dbReference type="SAM" id="Phobius"/>
    </source>
</evidence>
<feature type="transmembrane region" description="Helical" evidence="4">
    <location>
        <begin position="263"/>
        <end position="285"/>
    </location>
</feature>
<keyword evidence="6" id="KW-1185">Reference proteome</keyword>